<keyword evidence="1" id="KW-0159">Chromosome partition</keyword>
<evidence type="ECO:0000313" key="4">
    <source>
        <dbReference type="Proteomes" id="UP000000628"/>
    </source>
</evidence>
<gene>
    <name evidence="3" type="ordered locus">Jden_1268</name>
</gene>
<proteinExistence type="predicted"/>
<protein>
    <recommendedName>
        <fullName evidence="2">Segregation and condensation protein A</fullName>
    </recommendedName>
</protein>
<dbReference type="HOGENOM" id="CLU_038686_1_0_11"/>
<dbReference type="AlphaFoldDB" id="C7R467"/>
<evidence type="ECO:0000313" key="3">
    <source>
        <dbReference type="EMBL" id="ACV08924.1"/>
    </source>
</evidence>
<dbReference type="Pfam" id="PF02616">
    <property type="entry name" value="SMC_ScpA"/>
    <property type="match status" value="1"/>
</dbReference>
<evidence type="ECO:0000256" key="2">
    <source>
        <dbReference type="ARBA" id="ARBA00044777"/>
    </source>
</evidence>
<reference evidence="3 4" key="1">
    <citation type="journal article" date="2009" name="Stand. Genomic Sci.">
        <title>Complete genome sequence of Jonesia denitrificans type strain (Prevot 55134).</title>
        <authorList>
            <person name="Pukall R."/>
            <person name="Gehrich-Schroter G."/>
            <person name="Lapidus A."/>
            <person name="Nolan M."/>
            <person name="Glavina Del Rio T."/>
            <person name="Lucas S."/>
            <person name="Chen F."/>
            <person name="Tice H."/>
            <person name="Pitluck S."/>
            <person name="Cheng J.F."/>
            <person name="Copeland A."/>
            <person name="Saunders E."/>
            <person name="Brettin T."/>
            <person name="Detter J.C."/>
            <person name="Bruce D."/>
            <person name="Goodwin L."/>
            <person name="Pati A."/>
            <person name="Ivanova N."/>
            <person name="Mavromatis K."/>
            <person name="Ovchinnikova G."/>
            <person name="Chen A."/>
            <person name="Palaniappan K."/>
            <person name="Land M."/>
            <person name="Hauser L."/>
            <person name="Chang Y.J."/>
            <person name="Jeffries C.D."/>
            <person name="Chain P."/>
            <person name="Goker M."/>
            <person name="Bristow J."/>
            <person name="Eisen J.A."/>
            <person name="Markowitz V."/>
            <person name="Hugenholtz P."/>
            <person name="Kyrpides N.C."/>
            <person name="Klenk H.P."/>
            <person name="Han C."/>
        </authorList>
    </citation>
    <scope>NUCLEOTIDE SEQUENCE [LARGE SCALE GENOMIC DNA]</scope>
    <source>
        <strain evidence="4">ATCC 14870 / DSM 20603 / BCRC 15368 / CIP 55.134 / JCM 11481 / NBRC 15587 / NCTC 10816 / Prevot 55134</strain>
    </source>
</reference>
<dbReference type="RefSeq" id="WP_015771552.1">
    <property type="nucleotide sequence ID" value="NC_013174.1"/>
</dbReference>
<dbReference type="GO" id="GO:0007059">
    <property type="term" value="P:chromosome segregation"/>
    <property type="evidence" value="ECO:0007669"/>
    <property type="project" value="UniProtKB-KW"/>
</dbReference>
<dbReference type="OrthoDB" id="9811016at2"/>
<sequence>MQPNSAPHNVSAVGDFHLDLDNFSGPFDLLLSLIAKHKLDVTEVALAHVTDEFIAYLRHARESATGDELVAHSPQKNLGLASEFLVVAATLLDLKAARLLPAHEQDDEEAIALLEARDVLFAKLLQYRAYRQLAQVFDERLHAQQQFVPRSVALEPQFASALPALVWTLSPQRLHQLAERALTEQASEPPTPAVRVDHLHGSAVTLDTETPQILRVLNTSEQGSATFHELIGDVTDRLVIVVRFLVLLELFRTGIITLSQDSRDSHLVVSLLDKQVPPHDQQPLKASLGAPNG</sequence>
<dbReference type="eggNOG" id="COG1354">
    <property type="taxonomic scope" value="Bacteria"/>
</dbReference>
<dbReference type="STRING" id="471856.Jden_1268"/>
<accession>C7R467</accession>
<dbReference type="PANTHER" id="PTHR33969">
    <property type="entry name" value="SEGREGATION AND CONDENSATION PROTEIN A"/>
    <property type="match status" value="1"/>
</dbReference>
<keyword evidence="4" id="KW-1185">Reference proteome</keyword>
<dbReference type="EMBL" id="CP001706">
    <property type="protein sequence ID" value="ACV08924.1"/>
    <property type="molecule type" value="Genomic_DNA"/>
</dbReference>
<dbReference type="InterPro" id="IPR003768">
    <property type="entry name" value="ScpA"/>
</dbReference>
<dbReference type="Gene3D" id="6.10.250.2410">
    <property type="match status" value="1"/>
</dbReference>
<name>C7R467_JONDD</name>
<evidence type="ECO:0000256" key="1">
    <source>
        <dbReference type="ARBA" id="ARBA00022829"/>
    </source>
</evidence>
<organism evidence="3 4">
    <name type="scientific">Jonesia denitrificans (strain ATCC 14870 / DSM 20603 / BCRC 15368 / CIP 55.134 / JCM 11481 / NBRC 15587 / NCTC 10816 / Prevot 55134)</name>
    <name type="common">Listeria denitrificans</name>
    <dbReference type="NCBI Taxonomy" id="471856"/>
    <lineage>
        <taxon>Bacteria</taxon>
        <taxon>Bacillati</taxon>
        <taxon>Actinomycetota</taxon>
        <taxon>Actinomycetes</taxon>
        <taxon>Micrococcales</taxon>
        <taxon>Jonesiaceae</taxon>
        <taxon>Jonesia</taxon>
    </lineage>
</organism>
<dbReference type="Proteomes" id="UP000000628">
    <property type="component" value="Chromosome"/>
</dbReference>
<dbReference type="PANTHER" id="PTHR33969:SF2">
    <property type="entry name" value="SEGREGATION AND CONDENSATION PROTEIN A"/>
    <property type="match status" value="1"/>
</dbReference>
<dbReference type="KEGG" id="jde:Jden_1268"/>